<dbReference type="Pfam" id="PF00990">
    <property type="entry name" value="GGDEF"/>
    <property type="match status" value="1"/>
</dbReference>
<dbReference type="KEGG" id="dge:Dgeo_0380"/>
<dbReference type="CDD" id="cd01949">
    <property type="entry name" value="GGDEF"/>
    <property type="match status" value="1"/>
</dbReference>
<dbReference type="NCBIfam" id="TIGR00254">
    <property type="entry name" value="GGDEF"/>
    <property type="match status" value="1"/>
</dbReference>
<dbReference type="InterPro" id="IPR050469">
    <property type="entry name" value="Diguanylate_Cyclase"/>
</dbReference>
<sequence length="563" mass="61393">MKPARRPQPVPLPPDAPLQLREALNAARIATASAYLALARHYRNHSLTVAFALAQEALEAALSAEAPAATVEVLAGLAFIEVAQGRQEAAFEHLALALDLVHQYDLRHLEAQVRNNRAVARLSVGDTVGARRDLLDAQLLAQAAGDLVDVAHAHVNLAFLENVTGQPEEALHQLNLLEELLPSLPDEATRQSLALYLHENRAHSYLNLVQQARERGRSAAEAEARAQAHAEIQATREGLAQQPAGLIALTTEAHAARLALLEGDLEQAEQHARAALDHHNQLGQQIYLEAHLVMAEVSAAQGQPEQAHAHYRAALDSARYQNRHRETQAVLRAIARLYEQQGNLPAALNTYRDALERAQLALDRLAHIEQRHADLTRELHQARAEARGWQESVRRAEAQARQDALTGLLNRRGLQDSLAQLTPDAAPLLLALFDIDDFKSVNDHHSHATGDAALQGVANRLSALAPEGSLLARYGGEEFLLVLPGANPAEAPALIERLRQGIEVHNWSPLLPGMSLTVSAGYTLTEGLDDASLHAAFQQADDHLYQAKRAGRNRIYPPPNEPS</sequence>
<gene>
    <name evidence="3" type="ordered locus">Dgeo_0380</name>
</gene>
<dbReference type="STRING" id="319795.Dgeo_0380"/>
<dbReference type="InterPro" id="IPR019734">
    <property type="entry name" value="TPR_rpt"/>
</dbReference>
<dbReference type="PANTHER" id="PTHR45138:SF9">
    <property type="entry name" value="DIGUANYLATE CYCLASE DGCM-RELATED"/>
    <property type="match status" value="1"/>
</dbReference>
<dbReference type="InterPro" id="IPR011990">
    <property type="entry name" value="TPR-like_helical_dom_sf"/>
</dbReference>
<dbReference type="FunFam" id="3.30.70.270:FF:000001">
    <property type="entry name" value="Diguanylate cyclase domain protein"/>
    <property type="match status" value="1"/>
</dbReference>
<dbReference type="eggNOG" id="COG2199">
    <property type="taxonomic scope" value="Bacteria"/>
</dbReference>
<dbReference type="InterPro" id="IPR043128">
    <property type="entry name" value="Rev_trsase/Diguanyl_cyclase"/>
</dbReference>
<evidence type="ECO:0000313" key="3">
    <source>
        <dbReference type="EMBL" id="ABF44683.1"/>
    </source>
</evidence>
<evidence type="ECO:0000313" key="4">
    <source>
        <dbReference type="Proteomes" id="UP000002431"/>
    </source>
</evidence>
<keyword evidence="1" id="KW-0175">Coiled coil</keyword>
<dbReference type="PROSITE" id="PS50887">
    <property type="entry name" value="GGDEF"/>
    <property type="match status" value="1"/>
</dbReference>
<dbReference type="InterPro" id="IPR029787">
    <property type="entry name" value="Nucleotide_cyclase"/>
</dbReference>
<name>Q1J1F1_DEIGD</name>
<dbReference type="SUPFAM" id="SSF48452">
    <property type="entry name" value="TPR-like"/>
    <property type="match status" value="2"/>
</dbReference>
<organism evidence="3 4">
    <name type="scientific">Deinococcus geothermalis (strain DSM 11300 / CIP 105573 / AG-3a)</name>
    <dbReference type="NCBI Taxonomy" id="319795"/>
    <lineage>
        <taxon>Bacteria</taxon>
        <taxon>Thermotogati</taxon>
        <taxon>Deinococcota</taxon>
        <taxon>Deinococci</taxon>
        <taxon>Deinococcales</taxon>
        <taxon>Deinococcaceae</taxon>
        <taxon>Deinococcus</taxon>
    </lineage>
</organism>
<dbReference type="SMART" id="SM00028">
    <property type="entry name" value="TPR"/>
    <property type="match status" value="5"/>
</dbReference>
<dbReference type="GO" id="GO:0052621">
    <property type="term" value="F:diguanylate cyclase activity"/>
    <property type="evidence" value="ECO:0007669"/>
    <property type="project" value="TreeGrafter"/>
</dbReference>
<protein>
    <submittedName>
        <fullName evidence="3">Diguanylate cyclase</fullName>
    </submittedName>
</protein>
<dbReference type="GO" id="GO:0043709">
    <property type="term" value="P:cell adhesion involved in single-species biofilm formation"/>
    <property type="evidence" value="ECO:0007669"/>
    <property type="project" value="TreeGrafter"/>
</dbReference>
<dbReference type="Proteomes" id="UP000002431">
    <property type="component" value="Chromosome"/>
</dbReference>
<dbReference type="GO" id="GO:1902201">
    <property type="term" value="P:negative regulation of bacterial-type flagellum-dependent cell motility"/>
    <property type="evidence" value="ECO:0007669"/>
    <property type="project" value="TreeGrafter"/>
</dbReference>
<dbReference type="InterPro" id="IPR000160">
    <property type="entry name" value="GGDEF_dom"/>
</dbReference>
<dbReference type="Gene3D" id="1.25.40.10">
    <property type="entry name" value="Tetratricopeptide repeat domain"/>
    <property type="match status" value="2"/>
</dbReference>
<feature type="coiled-coil region" evidence="1">
    <location>
        <begin position="351"/>
        <end position="399"/>
    </location>
</feature>
<dbReference type="Gene3D" id="3.30.70.270">
    <property type="match status" value="1"/>
</dbReference>
<dbReference type="RefSeq" id="WP_011529527.1">
    <property type="nucleotide sequence ID" value="NC_008025.1"/>
</dbReference>
<feature type="domain" description="GGDEF" evidence="2">
    <location>
        <begin position="426"/>
        <end position="560"/>
    </location>
</feature>
<reference evidence="3" key="1">
    <citation type="submission" date="2006-04" db="EMBL/GenBank/DDBJ databases">
        <title>Complete sequence of chromosome of Deinococcus geothermalis DSM 11300.</title>
        <authorList>
            <consortium name="US DOE Joint Genome Institute"/>
            <person name="Copeland A."/>
            <person name="Lucas S."/>
            <person name="Lapidus A."/>
            <person name="Barry K."/>
            <person name="Detter J.C."/>
            <person name="Glavina del Rio T."/>
            <person name="Hammon N."/>
            <person name="Israni S."/>
            <person name="Dalin E."/>
            <person name="Tice H."/>
            <person name="Pitluck S."/>
            <person name="Brettin T."/>
            <person name="Bruce D."/>
            <person name="Han C."/>
            <person name="Tapia R."/>
            <person name="Saunders E."/>
            <person name="Gilna P."/>
            <person name="Schmutz J."/>
            <person name="Larimer F."/>
            <person name="Land M."/>
            <person name="Hauser L."/>
            <person name="Kyrpides N."/>
            <person name="Kim E."/>
            <person name="Daly M.J."/>
            <person name="Fredrickson J.K."/>
            <person name="Makarova K.S."/>
            <person name="Gaidamakova E.K."/>
            <person name="Zhai M."/>
            <person name="Richardson P."/>
        </authorList>
    </citation>
    <scope>NUCLEOTIDE SEQUENCE</scope>
    <source>
        <strain evidence="3">DSM 11300</strain>
    </source>
</reference>
<dbReference type="SMART" id="SM00267">
    <property type="entry name" value="GGDEF"/>
    <property type="match status" value="1"/>
</dbReference>
<keyword evidence="4" id="KW-1185">Reference proteome</keyword>
<evidence type="ECO:0000259" key="2">
    <source>
        <dbReference type="PROSITE" id="PS50887"/>
    </source>
</evidence>
<dbReference type="PANTHER" id="PTHR45138">
    <property type="entry name" value="REGULATORY COMPONENTS OF SENSORY TRANSDUCTION SYSTEM"/>
    <property type="match status" value="1"/>
</dbReference>
<proteinExistence type="predicted"/>
<dbReference type="HOGENOM" id="CLU_483751_0_0_0"/>
<dbReference type="SUPFAM" id="SSF55073">
    <property type="entry name" value="Nucleotide cyclase"/>
    <property type="match status" value="1"/>
</dbReference>
<dbReference type="GO" id="GO:0005886">
    <property type="term" value="C:plasma membrane"/>
    <property type="evidence" value="ECO:0007669"/>
    <property type="project" value="TreeGrafter"/>
</dbReference>
<accession>Q1J1F1</accession>
<dbReference type="EMBL" id="CP000359">
    <property type="protein sequence ID" value="ABF44683.1"/>
    <property type="molecule type" value="Genomic_DNA"/>
</dbReference>
<dbReference type="AlphaFoldDB" id="Q1J1F1"/>
<dbReference type="Pfam" id="PF13424">
    <property type="entry name" value="TPR_12"/>
    <property type="match status" value="1"/>
</dbReference>
<evidence type="ECO:0000256" key="1">
    <source>
        <dbReference type="SAM" id="Coils"/>
    </source>
</evidence>